<dbReference type="GeneID" id="56076247"/>
<feature type="transmembrane region" description="Helical" evidence="2">
    <location>
        <begin position="553"/>
        <end position="576"/>
    </location>
</feature>
<dbReference type="KEGG" id="hrr:HZS55_00250"/>
<feature type="coiled-coil region" evidence="1">
    <location>
        <begin position="447"/>
        <end position="474"/>
    </location>
</feature>
<dbReference type="RefSeq" id="WP_179909772.1">
    <property type="nucleotide sequence ID" value="NZ_CP058910.1"/>
</dbReference>
<keyword evidence="2" id="KW-0812">Transmembrane</keyword>
<evidence type="ECO:0000256" key="1">
    <source>
        <dbReference type="SAM" id="Coils"/>
    </source>
</evidence>
<dbReference type="EMBL" id="CP058910">
    <property type="protein sequence ID" value="QLH75824.1"/>
    <property type="molecule type" value="Genomic_DNA"/>
</dbReference>
<keyword evidence="2" id="KW-0472">Membrane</keyword>
<dbReference type="Proteomes" id="UP000509667">
    <property type="component" value="Chromosome"/>
</dbReference>
<evidence type="ECO:0000313" key="4">
    <source>
        <dbReference type="Proteomes" id="UP000509667"/>
    </source>
</evidence>
<feature type="transmembrane region" description="Helical" evidence="2">
    <location>
        <begin position="252"/>
        <end position="273"/>
    </location>
</feature>
<gene>
    <name evidence="3" type="ORF">HZS55_00250</name>
</gene>
<name>A0A7D5P1H8_9EURY</name>
<keyword evidence="4" id="KW-1185">Reference proteome</keyword>
<feature type="transmembrane region" description="Helical" evidence="2">
    <location>
        <begin position="519"/>
        <end position="541"/>
    </location>
</feature>
<evidence type="ECO:0000256" key="2">
    <source>
        <dbReference type="SAM" id="Phobius"/>
    </source>
</evidence>
<feature type="transmembrane region" description="Helical" evidence="2">
    <location>
        <begin position="297"/>
        <end position="319"/>
    </location>
</feature>
<feature type="transmembrane region" description="Helical" evidence="2">
    <location>
        <begin position="325"/>
        <end position="343"/>
    </location>
</feature>
<keyword evidence="2" id="KW-1133">Transmembrane helix</keyword>
<sequence length="578" mass="60159">MGWKVGAVRGLARIYPYEVETSDDLVEAVAFVESPVTPETVVRAGFGAGVVAALLVALVLLAVGKLPYLVLSLPVGVAVIHGVHTAPTVLAGFRRTEALGDTPNLIGRAVLRMQIQPATETAVEFAARTGRGPLAASLESHIDRSIGSPQTGLISFAEDWAEEFPALQRAAHLLATAENAPPEERERTLERSLRAILDGTREEMAQFTSEIRGPTTGLYAFGVMLPLALVALVPAIGLAGGADGGFSLPIEFFVLIYDVALPAGLVAASVWLLQRRPVAFPPPRVTTAHPDVDDQRLVGIGGGLAVGLAAAGVTALLGFGFLAPIAGLGLGLGTALLAIFGPIKAVRDHVRDIEEDLTDALYLVGRQVSEGQAVESAIAHAGERVPGETGAVFERAAGLQERLHVTVDEAFFGEYGSLSDVPSPRAHGMASLLSIAAREGRPAGSAVVAMADHLEELQEVEAEARRELSSVTGTLDSTAAYFGPLVAGATVALAKRISDSEGTRAASDQVGQALSADQLGLVVGVYVLLMSVILTTLSIGLRNGLDRSLVGYHVGRSLVSATPIYVLAVMGTVFVVNL</sequence>
<dbReference type="OrthoDB" id="147060at2157"/>
<dbReference type="AlphaFoldDB" id="A0A7D5P1H8"/>
<feature type="transmembrane region" description="Helical" evidence="2">
    <location>
        <begin position="41"/>
        <end position="63"/>
    </location>
</feature>
<proteinExistence type="predicted"/>
<evidence type="ECO:0000313" key="3">
    <source>
        <dbReference type="EMBL" id="QLH75824.1"/>
    </source>
</evidence>
<reference evidence="3 4" key="1">
    <citation type="submission" date="2020-07" db="EMBL/GenBank/DDBJ databases">
        <title>Halosimplex pelagicum sp. nov. and Halosimplex rubrum sp. nov., isolated from salted brown alga Laminaria, and emended description of the genus Halosimplex.</title>
        <authorList>
            <person name="Cui H."/>
        </authorList>
    </citation>
    <scope>NUCLEOTIDE SEQUENCE [LARGE SCALE GENOMIC DNA]</scope>
    <source>
        <strain evidence="3 4">R27</strain>
    </source>
</reference>
<organism evidence="3 4">
    <name type="scientific">Halosimplex rubrum</name>
    <dbReference type="NCBI Taxonomy" id="869889"/>
    <lineage>
        <taxon>Archaea</taxon>
        <taxon>Methanobacteriati</taxon>
        <taxon>Methanobacteriota</taxon>
        <taxon>Stenosarchaea group</taxon>
        <taxon>Halobacteria</taxon>
        <taxon>Halobacteriales</taxon>
        <taxon>Haloarculaceae</taxon>
        <taxon>Halosimplex</taxon>
    </lineage>
</organism>
<accession>A0A7D5P1H8</accession>
<keyword evidence="1" id="KW-0175">Coiled coil</keyword>
<protein>
    <submittedName>
        <fullName evidence="3">Secretion system protein</fullName>
    </submittedName>
</protein>
<feature type="transmembrane region" description="Helical" evidence="2">
    <location>
        <begin position="218"/>
        <end position="240"/>
    </location>
</feature>